<evidence type="ECO:0000256" key="1">
    <source>
        <dbReference type="SAM" id="MobiDB-lite"/>
    </source>
</evidence>
<feature type="compositionally biased region" description="Basic and acidic residues" evidence="1">
    <location>
        <begin position="134"/>
        <end position="146"/>
    </location>
</feature>
<evidence type="ECO:0000313" key="2">
    <source>
        <dbReference type="EMBL" id="CEL94128.1"/>
    </source>
</evidence>
<evidence type="ECO:0000313" key="3">
    <source>
        <dbReference type="Proteomes" id="UP000041254"/>
    </source>
</evidence>
<proteinExistence type="predicted"/>
<dbReference type="InParanoid" id="A0A0G4EFI0"/>
<organism evidence="2 3">
    <name type="scientific">Vitrella brassicaformis (strain CCMP3155)</name>
    <dbReference type="NCBI Taxonomy" id="1169540"/>
    <lineage>
        <taxon>Eukaryota</taxon>
        <taxon>Sar</taxon>
        <taxon>Alveolata</taxon>
        <taxon>Colpodellida</taxon>
        <taxon>Vitrellaceae</taxon>
        <taxon>Vitrella</taxon>
    </lineage>
</organism>
<dbReference type="AlphaFoldDB" id="A0A0G4EFI0"/>
<accession>A0A0G4EFI0</accession>
<dbReference type="Proteomes" id="UP000041254">
    <property type="component" value="Unassembled WGS sequence"/>
</dbReference>
<feature type="region of interest" description="Disordered" evidence="1">
    <location>
        <begin position="130"/>
        <end position="165"/>
    </location>
</feature>
<gene>
    <name evidence="2" type="ORF">Vbra_11491</name>
</gene>
<dbReference type="VEuPathDB" id="CryptoDB:Vbra_11491"/>
<sequence>MDLHQVRRAFQEIQSDISRSLVSHPDQHQVDAAVTLAAQLGDGAKALEGSIADLNGFLTELYGQRIHLVGDMASQLQQLQPSHITSEASLRAARDVGYQMTLMASHMAAVTTQLALQRIPLASAVAALTASTADEPHQELHPKEETSDAAAPAQTQDEPPGRVPSYRLVFRSGNKPINEPPVLNPDNCACIFGSLQPWELARLRPAIGKHIFHQAAQQYTHLTIDSDDGETRGIWERMSCEMAHRWGQRSRNLKELTIRHPEADWCTATPAVLRFQDANGYARDWDPLGPPPTSPVHLPALTTVIDVQPEHAAARVGRNWHTPNIRVLTFQNTYSGDDEFEGARQWIGDGTRLEKLEYDIRGCGSENDDFLHGVPEGQSLSGLRSLGRVRVYCDSTGSEWEPAEMQGFRDLLVRRGCVKTIREMQLDFGEQRCEEGYLEDTAETRELIERAAELVDAVMHPDALSQPLMPCLHDIGKIDYQLVTWGLAHPSPTVRKLVADYASGVRIVGFKDPTRNLPAQPVTPTAFPKATAFCLRSTRIAKAVEAAQQMPSLECVEAESPSAVRDFLEAFHAAAPDKTIGRVTLELPATSLTGRPSFHELGKNRNPLPPIEELCLYVEGFLTDHLSLGIHDSRLEWLHGSVLAFLQAASDVKGTKRTYVTFYDNFLACDIAKRFAAATPCSTSRAPSFGCSGLNRIGSS</sequence>
<keyword evidence="3" id="KW-1185">Reference proteome</keyword>
<reference evidence="2 3" key="1">
    <citation type="submission" date="2014-11" db="EMBL/GenBank/DDBJ databases">
        <authorList>
            <person name="Zhu J."/>
            <person name="Qi W."/>
            <person name="Song R."/>
        </authorList>
    </citation>
    <scope>NUCLEOTIDE SEQUENCE [LARGE SCALE GENOMIC DNA]</scope>
</reference>
<protein>
    <submittedName>
        <fullName evidence="2">Uncharacterized protein</fullName>
    </submittedName>
</protein>
<name>A0A0G4EFI0_VITBC</name>
<dbReference type="EMBL" id="CDMY01000206">
    <property type="protein sequence ID" value="CEL94128.1"/>
    <property type="molecule type" value="Genomic_DNA"/>
</dbReference>
<dbReference type="PhylomeDB" id="A0A0G4EFI0"/>